<dbReference type="AlphaFoldDB" id="A0A853I5J5"/>
<protein>
    <submittedName>
        <fullName evidence="1">Uncharacterized protein</fullName>
    </submittedName>
</protein>
<dbReference type="Gene3D" id="2.160.10.10">
    <property type="entry name" value="Hexapeptide repeat proteins"/>
    <property type="match status" value="1"/>
</dbReference>
<dbReference type="RefSeq" id="WP_180571168.1">
    <property type="nucleotide sequence ID" value="NZ_JACCKB010000065.1"/>
</dbReference>
<organism evidence="1 2">
    <name type="scientific">Spartinivicinus marinus</name>
    <dbReference type="NCBI Taxonomy" id="2994442"/>
    <lineage>
        <taxon>Bacteria</taxon>
        <taxon>Pseudomonadati</taxon>
        <taxon>Pseudomonadota</taxon>
        <taxon>Gammaproteobacteria</taxon>
        <taxon>Oceanospirillales</taxon>
        <taxon>Zooshikellaceae</taxon>
        <taxon>Spartinivicinus</taxon>
    </lineage>
</organism>
<dbReference type="EMBL" id="JACCKB010000065">
    <property type="protein sequence ID" value="NYZ69170.1"/>
    <property type="molecule type" value="Genomic_DNA"/>
</dbReference>
<proteinExistence type="predicted"/>
<accession>A0A853I5J5</accession>
<evidence type="ECO:0000313" key="1">
    <source>
        <dbReference type="EMBL" id="NYZ69170.1"/>
    </source>
</evidence>
<dbReference type="Proteomes" id="UP000569732">
    <property type="component" value="Unassembled WGS sequence"/>
</dbReference>
<keyword evidence="2" id="KW-1185">Reference proteome</keyword>
<gene>
    <name evidence="1" type="ORF">H0A36_24420</name>
</gene>
<comment type="caution">
    <text evidence="1">The sequence shown here is derived from an EMBL/GenBank/DDBJ whole genome shotgun (WGS) entry which is preliminary data.</text>
</comment>
<reference evidence="1 2" key="1">
    <citation type="submission" date="2020-07" db="EMBL/GenBank/DDBJ databases">
        <title>Endozoicomonas sp. nov., isolated from sediment.</title>
        <authorList>
            <person name="Gu T."/>
        </authorList>
    </citation>
    <scope>NUCLEOTIDE SEQUENCE [LARGE SCALE GENOMIC DNA]</scope>
    <source>
        <strain evidence="1 2">SM1973</strain>
    </source>
</reference>
<sequence>MSDNPYDIDYDVPEALAARLKNYQLTNKDIEYISHHLMVAITSRAKKNGGEEDFQANQLLCKILKVIGDTTIQGGLVLVNGHKITAFSDESLDVDASTERVPTQQAVKTYVDTLANTKANKAGDASQDFAANHLNAAGNMSASGDIAIEGDANFAKSVLVNKTLTVEQELTANDRLACEKDVSIKGNLVTTNVTVDSHLQAQRLTVTEDLVVKGNESIEANLSVAKGLSIGETVTLGSGPVISKISLDGGLSTNSDTHLPTEKAIKTYVDTIANTKANKSGDITQDFMVGKLTIGDELYCKTDANIQNNLTAGSANINQNLQANRITSKGLMVNGDEKVDGYLHVGDVLQVGNTFSLNSGPAINKISEDSSLSGNSNSTIPTEQAIKAYADTKAAKKGDLQQDFNVSSLFVGKNINVDQDVKITGKLSAGEFVGIPSNSLKLLAEPELIRLQTNSGNKVIKNIKVNQITEPATAIMVSITTFSEKAQGWVVHGLGRPTATLDERSDSELMNNKLPYDVMISHYGTKNNKNRMFHGTQIIPLKENNQFDVSLVVPIQGNGRAPNNDESKHTLAIQVYGYF</sequence>
<evidence type="ECO:0000313" key="2">
    <source>
        <dbReference type="Proteomes" id="UP000569732"/>
    </source>
</evidence>
<name>A0A853I5J5_9GAMM</name>